<gene>
    <name evidence="2" type="ORF">JEQ17_43470</name>
</gene>
<dbReference type="AlphaFoldDB" id="A0A7T7L379"/>
<dbReference type="Proteomes" id="UP000595636">
    <property type="component" value="Chromosome"/>
</dbReference>
<evidence type="ECO:0000313" key="3">
    <source>
        <dbReference type="Proteomes" id="UP000595636"/>
    </source>
</evidence>
<dbReference type="RefSeq" id="WP_200400408.1">
    <property type="nucleotide sequence ID" value="NZ_CP066831.1"/>
</dbReference>
<evidence type="ECO:0000259" key="1">
    <source>
        <dbReference type="Pfam" id="PF13460"/>
    </source>
</evidence>
<dbReference type="Pfam" id="PF13460">
    <property type="entry name" value="NAD_binding_10"/>
    <property type="match status" value="1"/>
</dbReference>
<dbReference type="SUPFAM" id="SSF51735">
    <property type="entry name" value="NAD(P)-binding Rossmann-fold domains"/>
    <property type="match status" value="1"/>
</dbReference>
<dbReference type="PANTHER" id="PTHR43355:SF2">
    <property type="entry name" value="FLAVIN REDUCTASE (NADPH)"/>
    <property type="match status" value="1"/>
</dbReference>
<dbReference type="InterPro" id="IPR016040">
    <property type="entry name" value="NAD(P)-bd_dom"/>
</dbReference>
<dbReference type="InterPro" id="IPR036291">
    <property type="entry name" value="NAD(P)-bd_dom_sf"/>
</dbReference>
<name>A0A7T7L379_9ACTN</name>
<dbReference type="Gene3D" id="3.40.50.720">
    <property type="entry name" value="NAD(P)-binding Rossmann-like Domain"/>
    <property type="match status" value="1"/>
</dbReference>
<dbReference type="PANTHER" id="PTHR43355">
    <property type="entry name" value="FLAVIN REDUCTASE (NADPH)"/>
    <property type="match status" value="1"/>
</dbReference>
<accession>A0A7T7L379</accession>
<protein>
    <submittedName>
        <fullName evidence="2">SDR family oxidoreductase</fullName>
    </submittedName>
</protein>
<organism evidence="2 3">
    <name type="scientific">Streptomyces liliifuscus</name>
    <dbReference type="NCBI Taxonomy" id="2797636"/>
    <lineage>
        <taxon>Bacteria</taxon>
        <taxon>Bacillati</taxon>
        <taxon>Actinomycetota</taxon>
        <taxon>Actinomycetes</taxon>
        <taxon>Kitasatosporales</taxon>
        <taxon>Streptomycetaceae</taxon>
        <taxon>Streptomyces</taxon>
    </lineage>
</organism>
<feature type="domain" description="NAD(P)-binding" evidence="1">
    <location>
        <begin position="7"/>
        <end position="195"/>
    </location>
</feature>
<dbReference type="GO" id="GO:0004074">
    <property type="term" value="F:biliverdin reductase [NAD(P)H] activity"/>
    <property type="evidence" value="ECO:0007669"/>
    <property type="project" value="TreeGrafter"/>
</dbReference>
<sequence length="208" mass="21977">MHITLLGATGPTGQLVLERALKAGHRVTALVRDPARLPQRDNLDVTVVTGDATSAEDLKRALAGSQAVVSALGPGKARTSDLASRTARALVPAAESTGVRRVVVLSAFGVGDTLRDYKAVPRIAIKLLLSDVFGDKAVADDLLRSSGLDWTLVYPTILTNGPFTGTYTVLETPTSKVGGRVGRADVADFMLRQAESEEWSRRTAVLTG</sequence>
<reference evidence="2 3" key="1">
    <citation type="submission" date="2020-12" db="EMBL/GenBank/DDBJ databases">
        <title>A novel species.</title>
        <authorList>
            <person name="Li K."/>
        </authorList>
    </citation>
    <scope>NUCLEOTIDE SEQUENCE [LARGE SCALE GENOMIC DNA]</scope>
    <source>
        <strain evidence="2 3">ZYC-3</strain>
    </source>
</reference>
<evidence type="ECO:0000313" key="2">
    <source>
        <dbReference type="EMBL" id="QQM45602.1"/>
    </source>
</evidence>
<proteinExistence type="predicted"/>
<dbReference type="EMBL" id="CP066831">
    <property type="protein sequence ID" value="QQM45602.1"/>
    <property type="molecule type" value="Genomic_DNA"/>
</dbReference>
<dbReference type="InterPro" id="IPR051606">
    <property type="entry name" value="Polyketide_Oxido-like"/>
</dbReference>
<dbReference type="KEGG" id="slf:JEQ17_43470"/>
<dbReference type="GO" id="GO:0042602">
    <property type="term" value="F:riboflavin reductase (NADPH) activity"/>
    <property type="evidence" value="ECO:0007669"/>
    <property type="project" value="TreeGrafter"/>
</dbReference>
<keyword evidence="3" id="KW-1185">Reference proteome</keyword>